<keyword evidence="1" id="KW-0472">Membrane</keyword>
<comment type="caution">
    <text evidence="2">The sequence shown here is derived from an EMBL/GenBank/DDBJ whole genome shotgun (WGS) entry which is preliminary data.</text>
</comment>
<name>A0A645ER57_9ZZZZ</name>
<sequence>MDIFTGNGRHIFEQAYDASVVIYFHLLITGLSMQFIFVIALNTLLTDIVIGGVVLSLTLLIQSFQVVVIDF</sequence>
<keyword evidence="1" id="KW-0812">Transmembrane</keyword>
<reference evidence="2" key="1">
    <citation type="submission" date="2019-08" db="EMBL/GenBank/DDBJ databases">
        <authorList>
            <person name="Kucharzyk K."/>
            <person name="Murdoch R.W."/>
            <person name="Higgins S."/>
            <person name="Loffler F."/>
        </authorList>
    </citation>
    <scope>NUCLEOTIDE SEQUENCE</scope>
</reference>
<dbReference type="EMBL" id="VSSQ01050239">
    <property type="protein sequence ID" value="MPN04317.1"/>
    <property type="molecule type" value="Genomic_DNA"/>
</dbReference>
<proteinExistence type="predicted"/>
<evidence type="ECO:0000256" key="1">
    <source>
        <dbReference type="SAM" id="Phobius"/>
    </source>
</evidence>
<accession>A0A645ER57</accession>
<feature type="transmembrane region" description="Helical" evidence="1">
    <location>
        <begin position="48"/>
        <end position="69"/>
    </location>
</feature>
<evidence type="ECO:0000313" key="2">
    <source>
        <dbReference type="EMBL" id="MPN04317.1"/>
    </source>
</evidence>
<organism evidence="2">
    <name type="scientific">bioreactor metagenome</name>
    <dbReference type="NCBI Taxonomy" id="1076179"/>
    <lineage>
        <taxon>unclassified sequences</taxon>
        <taxon>metagenomes</taxon>
        <taxon>ecological metagenomes</taxon>
    </lineage>
</organism>
<dbReference type="AlphaFoldDB" id="A0A645ER57"/>
<protein>
    <submittedName>
        <fullName evidence="2">Uncharacterized protein</fullName>
    </submittedName>
</protein>
<feature type="transmembrane region" description="Helical" evidence="1">
    <location>
        <begin position="20"/>
        <end position="41"/>
    </location>
</feature>
<gene>
    <name evidence="2" type="ORF">SDC9_151554</name>
</gene>
<keyword evidence="1" id="KW-1133">Transmembrane helix</keyword>